<gene>
    <name evidence="2" type="ORF">S06H3_52590</name>
</gene>
<accession>X1QHN2</accession>
<comment type="caution">
    <text evidence="2">The sequence shown here is derived from an EMBL/GenBank/DDBJ whole genome shotgun (WGS) entry which is preliminary data.</text>
</comment>
<organism evidence="2">
    <name type="scientific">marine sediment metagenome</name>
    <dbReference type="NCBI Taxonomy" id="412755"/>
    <lineage>
        <taxon>unclassified sequences</taxon>
        <taxon>metagenomes</taxon>
        <taxon>ecological metagenomes</taxon>
    </lineage>
</organism>
<dbReference type="InterPro" id="IPR001661">
    <property type="entry name" value="Glyco_hydro_37"/>
</dbReference>
<dbReference type="InterPro" id="IPR008928">
    <property type="entry name" value="6-hairpin_glycosidase_sf"/>
</dbReference>
<dbReference type="Pfam" id="PF22422">
    <property type="entry name" value="MGH1-like_GH"/>
    <property type="match status" value="1"/>
</dbReference>
<dbReference type="Gene3D" id="1.50.10.10">
    <property type="match status" value="1"/>
</dbReference>
<dbReference type="PANTHER" id="PTHR23403:SF1">
    <property type="entry name" value="TREHALASE"/>
    <property type="match status" value="1"/>
</dbReference>
<feature type="non-terminal residue" evidence="2">
    <location>
        <position position="247"/>
    </location>
</feature>
<evidence type="ECO:0000259" key="1">
    <source>
        <dbReference type="Pfam" id="PF22422"/>
    </source>
</evidence>
<dbReference type="GO" id="GO:0004555">
    <property type="term" value="F:alpha,alpha-trehalase activity"/>
    <property type="evidence" value="ECO:0007669"/>
    <property type="project" value="InterPro"/>
</dbReference>
<dbReference type="AlphaFoldDB" id="X1QHN2"/>
<feature type="domain" description="Mannosylglycerate hydrolase MGH1-like glycoside hydrolase" evidence="1">
    <location>
        <begin position="1"/>
        <end position="245"/>
    </location>
</feature>
<protein>
    <recommendedName>
        <fullName evidence="1">Mannosylglycerate hydrolase MGH1-like glycoside hydrolase domain-containing protein</fullName>
    </recommendedName>
</protein>
<dbReference type="PANTHER" id="PTHR23403">
    <property type="entry name" value="TREHALASE"/>
    <property type="match status" value="1"/>
</dbReference>
<feature type="non-terminal residue" evidence="2">
    <location>
        <position position="1"/>
    </location>
</feature>
<dbReference type="SUPFAM" id="SSF48208">
    <property type="entry name" value="Six-hairpin glycosidases"/>
    <property type="match status" value="1"/>
</dbReference>
<sequence length="247" mass="29258">LLHAQWENGMIPSMVHVRSDLRAKEARRELWRALKRLHFIKAFKTIFKIISYRFQDKFFGVIHSKDTYSSGITQPPLIADAVWKIYEKTPDKNEGRKFLEETFGSMCDYYNWLDRERDKDKDGLITIYHSWETGADNSPRFDPIYGAVPKKFREWSYNLLYKFPVMQILKETDFKSSPFKCEAIDMNCYYYKNLKTLAKIAEELGENETAQTLLKRTDKTKKAILTKLWDKENEMFCDLGVIKGRKT</sequence>
<evidence type="ECO:0000313" key="2">
    <source>
        <dbReference type="EMBL" id="GAI50505.1"/>
    </source>
</evidence>
<reference evidence="2" key="1">
    <citation type="journal article" date="2014" name="Front. Microbiol.">
        <title>High frequency of phylogenetically diverse reductive dehalogenase-homologous genes in deep subseafloor sedimentary metagenomes.</title>
        <authorList>
            <person name="Kawai M."/>
            <person name="Futagami T."/>
            <person name="Toyoda A."/>
            <person name="Takaki Y."/>
            <person name="Nishi S."/>
            <person name="Hori S."/>
            <person name="Arai W."/>
            <person name="Tsubouchi T."/>
            <person name="Morono Y."/>
            <person name="Uchiyama I."/>
            <person name="Ito T."/>
            <person name="Fujiyama A."/>
            <person name="Inagaki F."/>
            <person name="Takami H."/>
        </authorList>
    </citation>
    <scope>NUCLEOTIDE SEQUENCE</scope>
    <source>
        <strain evidence="2">Expedition CK06-06</strain>
    </source>
</reference>
<dbReference type="EMBL" id="BARV01033460">
    <property type="protein sequence ID" value="GAI50505.1"/>
    <property type="molecule type" value="Genomic_DNA"/>
</dbReference>
<name>X1QHN2_9ZZZZ</name>
<dbReference type="GO" id="GO:0005993">
    <property type="term" value="P:trehalose catabolic process"/>
    <property type="evidence" value="ECO:0007669"/>
    <property type="project" value="TreeGrafter"/>
</dbReference>
<dbReference type="InterPro" id="IPR012341">
    <property type="entry name" value="6hp_glycosidase-like_sf"/>
</dbReference>
<proteinExistence type="predicted"/>
<dbReference type="InterPro" id="IPR054491">
    <property type="entry name" value="MGH1-like_GH"/>
</dbReference>